<dbReference type="AlphaFoldDB" id="A0AAN9IK35"/>
<evidence type="ECO:0008006" key="4">
    <source>
        <dbReference type="Google" id="ProtNLM"/>
    </source>
</evidence>
<name>A0AAN9IK35_CROPI</name>
<dbReference type="Proteomes" id="UP001372338">
    <property type="component" value="Unassembled WGS sequence"/>
</dbReference>
<gene>
    <name evidence="2" type="ORF">RIF29_16818</name>
</gene>
<protein>
    <recommendedName>
        <fullName evidence="4">Secreted protein</fullName>
    </recommendedName>
</protein>
<comment type="caution">
    <text evidence="2">The sequence shown here is derived from an EMBL/GenBank/DDBJ whole genome shotgun (WGS) entry which is preliminary data.</text>
</comment>
<proteinExistence type="predicted"/>
<evidence type="ECO:0000256" key="1">
    <source>
        <dbReference type="SAM" id="SignalP"/>
    </source>
</evidence>
<dbReference type="EMBL" id="JAYWIO010000003">
    <property type="protein sequence ID" value="KAK7275696.1"/>
    <property type="molecule type" value="Genomic_DNA"/>
</dbReference>
<evidence type="ECO:0000313" key="3">
    <source>
        <dbReference type="Proteomes" id="UP001372338"/>
    </source>
</evidence>
<evidence type="ECO:0000313" key="2">
    <source>
        <dbReference type="EMBL" id="KAK7275696.1"/>
    </source>
</evidence>
<accession>A0AAN9IK35</accession>
<feature type="signal peptide" evidence="1">
    <location>
        <begin position="1"/>
        <end position="20"/>
    </location>
</feature>
<keyword evidence="3" id="KW-1185">Reference proteome</keyword>
<sequence length="90" mass="10099">MMMMLFVYHFLYMTTKILFCALNKIQHSCNEFPLVASVKRESVVGAIALRSVNRCEVGAIGFAINRCEGKAKRCEVGAIALRSSNRWSLP</sequence>
<feature type="chain" id="PRO_5042961818" description="Secreted protein" evidence="1">
    <location>
        <begin position="21"/>
        <end position="90"/>
    </location>
</feature>
<reference evidence="2 3" key="1">
    <citation type="submission" date="2024-01" db="EMBL/GenBank/DDBJ databases">
        <title>The genomes of 5 underutilized Papilionoideae crops provide insights into root nodulation and disease resistanc.</title>
        <authorList>
            <person name="Yuan L."/>
        </authorList>
    </citation>
    <scope>NUCLEOTIDE SEQUENCE [LARGE SCALE GENOMIC DNA]</scope>
    <source>
        <strain evidence="2">ZHUSHIDOU_FW_LH</strain>
        <tissue evidence="2">Leaf</tissue>
    </source>
</reference>
<organism evidence="2 3">
    <name type="scientific">Crotalaria pallida</name>
    <name type="common">Smooth rattlebox</name>
    <name type="synonym">Crotalaria striata</name>
    <dbReference type="NCBI Taxonomy" id="3830"/>
    <lineage>
        <taxon>Eukaryota</taxon>
        <taxon>Viridiplantae</taxon>
        <taxon>Streptophyta</taxon>
        <taxon>Embryophyta</taxon>
        <taxon>Tracheophyta</taxon>
        <taxon>Spermatophyta</taxon>
        <taxon>Magnoliopsida</taxon>
        <taxon>eudicotyledons</taxon>
        <taxon>Gunneridae</taxon>
        <taxon>Pentapetalae</taxon>
        <taxon>rosids</taxon>
        <taxon>fabids</taxon>
        <taxon>Fabales</taxon>
        <taxon>Fabaceae</taxon>
        <taxon>Papilionoideae</taxon>
        <taxon>50 kb inversion clade</taxon>
        <taxon>genistoids sensu lato</taxon>
        <taxon>core genistoids</taxon>
        <taxon>Crotalarieae</taxon>
        <taxon>Crotalaria</taxon>
    </lineage>
</organism>
<keyword evidence="1" id="KW-0732">Signal</keyword>